<evidence type="ECO:0000256" key="4">
    <source>
        <dbReference type="ARBA" id="ARBA00022679"/>
    </source>
</evidence>
<dbReference type="InterPro" id="IPR036890">
    <property type="entry name" value="HATPase_C_sf"/>
</dbReference>
<evidence type="ECO:0000313" key="11">
    <source>
        <dbReference type="EMBL" id="AZI56973.1"/>
    </source>
</evidence>
<dbReference type="Gene3D" id="3.30.450.20">
    <property type="entry name" value="PAS domain"/>
    <property type="match status" value="1"/>
</dbReference>
<dbReference type="EC" id="2.7.13.3" evidence="2"/>
<organism evidence="11 12">
    <name type="scientific">Nakamurella antarctica</name>
    <dbReference type="NCBI Taxonomy" id="1902245"/>
    <lineage>
        <taxon>Bacteria</taxon>
        <taxon>Bacillati</taxon>
        <taxon>Actinomycetota</taxon>
        <taxon>Actinomycetes</taxon>
        <taxon>Nakamurellales</taxon>
        <taxon>Nakamurellaceae</taxon>
        <taxon>Nakamurella</taxon>
    </lineage>
</organism>
<evidence type="ECO:0000313" key="12">
    <source>
        <dbReference type="Proteomes" id="UP000268084"/>
    </source>
</evidence>
<dbReference type="GO" id="GO:0000155">
    <property type="term" value="F:phosphorelay sensor kinase activity"/>
    <property type="evidence" value="ECO:0007669"/>
    <property type="project" value="InterPro"/>
</dbReference>
<dbReference type="SUPFAM" id="SSF55785">
    <property type="entry name" value="PYP-like sensor domain (PAS domain)"/>
    <property type="match status" value="1"/>
</dbReference>
<dbReference type="Pfam" id="PF00989">
    <property type="entry name" value="PAS"/>
    <property type="match status" value="1"/>
</dbReference>
<dbReference type="InterPro" id="IPR000014">
    <property type="entry name" value="PAS"/>
</dbReference>
<dbReference type="PROSITE" id="PS50113">
    <property type="entry name" value="PAC"/>
    <property type="match status" value="1"/>
</dbReference>
<feature type="domain" description="PAS" evidence="9">
    <location>
        <begin position="64"/>
        <end position="135"/>
    </location>
</feature>
<dbReference type="PROSITE" id="PS50112">
    <property type="entry name" value="PAS"/>
    <property type="match status" value="1"/>
</dbReference>
<dbReference type="Gene3D" id="3.30.565.10">
    <property type="entry name" value="Histidine kinase-like ATPase, C-terminal domain"/>
    <property type="match status" value="1"/>
</dbReference>
<dbReference type="Proteomes" id="UP000268084">
    <property type="component" value="Chromosome"/>
</dbReference>
<keyword evidence="3" id="KW-0597">Phosphoprotein</keyword>
<dbReference type="PANTHER" id="PTHR24421">
    <property type="entry name" value="NITRATE/NITRITE SENSOR PROTEIN NARX-RELATED"/>
    <property type="match status" value="1"/>
</dbReference>
<evidence type="ECO:0000259" key="10">
    <source>
        <dbReference type="PROSITE" id="PS50113"/>
    </source>
</evidence>
<sequence length="415" mass="44419">MMPYAPRCLCECDMSVADFGRQLELDSQSAPAGGMCGAAQKGWSPAASPLRTRPSAASEASGELQPLYKAILDSAMDAVVTIDHHGRILEWNISAELIFGYRADEVLGRELCDLIIPAKTRHLHRAGLHSIASGGVPTILDQRVEVIGQRADGTEIPVELSITRVISTAGVMYCGFLRDISDRKKMLEDLKASRSRLITVSDDTRRRVERDLHDGAQQQLVAVAIALGNARNLIDSDPSSAATTIELASEVLVSAIAELRELARGIHSSTLADHGLPVALQELGRRSAIPVQVRADMQCRVAKHVETSIYFMVSEALTNAAKHGARSALVVVDLVPRPQRFTHQAAVSPQWVLRCVVSDDGPGGVDLNRGTGLRGLFDRLAAVDGTLTLDSSADAGTTLTAIVPAPLHDLSPLSV</sequence>
<evidence type="ECO:0000256" key="8">
    <source>
        <dbReference type="ARBA" id="ARBA00023012"/>
    </source>
</evidence>
<evidence type="ECO:0000256" key="3">
    <source>
        <dbReference type="ARBA" id="ARBA00022553"/>
    </source>
</evidence>
<dbReference type="InterPro" id="IPR000700">
    <property type="entry name" value="PAS-assoc_C"/>
</dbReference>
<evidence type="ECO:0000256" key="7">
    <source>
        <dbReference type="ARBA" id="ARBA00022840"/>
    </source>
</evidence>
<dbReference type="InterPro" id="IPR050482">
    <property type="entry name" value="Sensor_HK_TwoCompSys"/>
</dbReference>
<keyword evidence="7" id="KW-0067">ATP-binding</keyword>
<comment type="catalytic activity">
    <reaction evidence="1">
        <text>ATP + protein L-histidine = ADP + protein N-phospho-L-histidine.</text>
        <dbReference type="EC" id="2.7.13.3"/>
    </reaction>
</comment>
<dbReference type="GO" id="GO:0016020">
    <property type="term" value="C:membrane"/>
    <property type="evidence" value="ECO:0007669"/>
    <property type="project" value="InterPro"/>
</dbReference>
<dbReference type="InterPro" id="IPR011712">
    <property type="entry name" value="Sig_transdc_His_kin_sub3_dim/P"/>
</dbReference>
<keyword evidence="12" id="KW-1185">Reference proteome</keyword>
<evidence type="ECO:0000259" key="9">
    <source>
        <dbReference type="PROSITE" id="PS50112"/>
    </source>
</evidence>
<dbReference type="InterPro" id="IPR035965">
    <property type="entry name" value="PAS-like_dom_sf"/>
</dbReference>
<dbReference type="GO" id="GO:0046983">
    <property type="term" value="F:protein dimerization activity"/>
    <property type="evidence" value="ECO:0007669"/>
    <property type="project" value="InterPro"/>
</dbReference>
<dbReference type="NCBIfam" id="TIGR00229">
    <property type="entry name" value="sensory_box"/>
    <property type="match status" value="1"/>
</dbReference>
<dbReference type="SMART" id="SM00091">
    <property type="entry name" value="PAS"/>
    <property type="match status" value="1"/>
</dbReference>
<evidence type="ECO:0000256" key="5">
    <source>
        <dbReference type="ARBA" id="ARBA00022741"/>
    </source>
</evidence>
<dbReference type="PANTHER" id="PTHR24421:SF10">
    <property type="entry name" value="NITRATE_NITRITE SENSOR PROTEIN NARQ"/>
    <property type="match status" value="1"/>
</dbReference>
<dbReference type="CDD" id="cd16917">
    <property type="entry name" value="HATPase_UhpB-NarQ-NarX-like"/>
    <property type="match status" value="1"/>
</dbReference>
<dbReference type="EMBL" id="CP034170">
    <property type="protein sequence ID" value="AZI56973.1"/>
    <property type="molecule type" value="Genomic_DNA"/>
</dbReference>
<dbReference type="CDD" id="cd00130">
    <property type="entry name" value="PAS"/>
    <property type="match status" value="1"/>
</dbReference>
<dbReference type="Pfam" id="PF07730">
    <property type="entry name" value="HisKA_3"/>
    <property type="match status" value="1"/>
</dbReference>
<dbReference type="OrthoDB" id="4198152at2"/>
<accession>A0A3G8ZI46</accession>
<dbReference type="GO" id="GO:0006355">
    <property type="term" value="P:regulation of DNA-templated transcription"/>
    <property type="evidence" value="ECO:0007669"/>
    <property type="project" value="InterPro"/>
</dbReference>
<keyword evidence="5" id="KW-0547">Nucleotide-binding</keyword>
<proteinExistence type="predicted"/>
<evidence type="ECO:0000256" key="2">
    <source>
        <dbReference type="ARBA" id="ARBA00012438"/>
    </source>
</evidence>
<protein>
    <recommendedName>
        <fullName evidence="2">histidine kinase</fullName>
        <ecNumber evidence="2">2.7.13.3</ecNumber>
    </recommendedName>
</protein>
<dbReference type="KEGG" id="nak:EH165_01115"/>
<dbReference type="InterPro" id="IPR013767">
    <property type="entry name" value="PAS_fold"/>
</dbReference>
<reference evidence="11 12" key="2">
    <citation type="submission" date="2018-12" db="EMBL/GenBank/DDBJ databases">
        <title>Nakamurella antarcticus sp. nov., isolated from Antarctica South Shetland Islands soil.</title>
        <authorList>
            <person name="Peng F."/>
        </authorList>
    </citation>
    <scope>NUCLEOTIDE SEQUENCE [LARGE SCALE GENOMIC DNA]</scope>
    <source>
        <strain evidence="11 12">S14-144</strain>
    </source>
</reference>
<name>A0A3G8ZI46_9ACTN</name>
<gene>
    <name evidence="11" type="ORF">EH165_01115</name>
</gene>
<dbReference type="GO" id="GO:0005524">
    <property type="term" value="F:ATP binding"/>
    <property type="evidence" value="ECO:0007669"/>
    <property type="project" value="UniProtKB-KW"/>
</dbReference>
<dbReference type="SUPFAM" id="SSF55874">
    <property type="entry name" value="ATPase domain of HSP90 chaperone/DNA topoisomerase II/histidine kinase"/>
    <property type="match status" value="1"/>
</dbReference>
<evidence type="ECO:0000256" key="1">
    <source>
        <dbReference type="ARBA" id="ARBA00000085"/>
    </source>
</evidence>
<evidence type="ECO:0000256" key="6">
    <source>
        <dbReference type="ARBA" id="ARBA00022777"/>
    </source>
</evidence>
<reference evidence="11 12" key="1">
    <citation type="submission" date="2018-11" db="EMBL/GenBank/DDBJ databases">
        <authorList>
            <person name="Da X."/>
        </authorList>
    </citation>
    <scope>NUCLEOTIDE SEQUENCE [LARGE SCALE GENOMIC DNA]</scope>
    <source>
        <strain evidence="11 12">S14-144</strain>
    </source>
</reference>
<dbReference type="AlphaFoldDB" id="A0A3G8ZI46"/>
<keyword evidence="8" id="KW-0902">Two-component regulatory system</keyword>
<keyword evidence="6" id="KW-0418">Kinase</keyword>
<feature type="domain" description="PAC" evidence="10">
    <location>
        <begin position="142"/>
        <end position="192"/>
    </location>
</feature>
<keyword evidence="4" id="KW-0808">Transferase</keyword>
<dbReference type="Gene3D" id="1.20.5.1930">
    <property type="match status" value="1"/>
</dbReference>